<dbReference type="RefSeq" id="WP_345304617.1">
    <property type="nucleotide sequence ID" value="NZ_BAABJE010000023.1"/>
</dbReference>
<dbReference type="PANTHER" id="PTHR16320">
    <property type="entry name" value="SPHINGOMYELINASE FAMILY MEMBER"/>
    <property type="match status" value="1"/>
</dbReference>
<comment type="caution">
    <text evidence="2">The sequence shown here is derived from an EMBL/GenBank/DDBJ whole genome shotgun (WGS) entry which is preliminary data.</text>
</comment>
<accession>A0ABP9C5T2</accession>
<protein>
    <recommendedName>
        <fullName evidence="1">Endonuclease/exonuclease/phosphatase domain-containing protein</fullName>
    </recommendedName>
</protein>
<organism evidence="2 3">
    <name type="scientific">Lysobacter hankyongensis</name>
    <dbReference type="NCBI Taxonomy" id="1176535"/>
    <lineage>
        <taxon>Bacteria</taxon>
        <taxon>Pseudomonadati</taxon>
        <taxon>Pseudomonadota</taxon>
        <taxon>Gammaproteobacteria</taxon>
        <taxon>Lysobacterales</taxon>
        <taxon>Lysobacteraceae</taxon>
        <taxon>Lysobacter</taxon>
    </lineage>
</organism>
<dbReference type="InterPro" id="IPR036691">
    <property type="entry name" value="Endo/exonu/phosph_ase_sf"/>
</dbReference>
<evidence type="ECO:0000313" key="2">
    <source>
        <dbReference type="EMBL" id="GAA4805040.1"/>
    </source>
</evidence>
<dbReference type="InterPro" id="IPR005135">
    <property type="entry name" value="Endo/exonuclease/phosphatase"/>
</dbReference>
<reference evidence="3" key="1">
    <citation type="journal article" date="2019" name="Int. J. Syst. Evol. Microbiol.">
        <title>The Global Catalogue of Microorganisms (GCM) 10K type strain sequencing project: providing services to taxonomists for standard genome sequencing and annotation.</title>
        <authorList>
            <consortium name="The Broad Institute Genomics Platform"/>
            <consortium name="The Broad Institute Genome Sequencing Center for Infectious Disease"/>
            <person name="Wu L."/>
            <person name="Ma J."/>
        </authorList>
    </citation>
    <scope>NUCLEOTIDE SEQUENCE [LARGE SCALE GENOMIC DNA]</scope>
    <source>
        <strain evidence="3">JCM 18204</strain>
    </source>
</reference>
<proteinExistence type="predicted"/>
<keyword evidence="3" id="KW-1185">Reference proteome</keyword>
<name>A0ABP9C5T2_9GAMM</name>
<evidence type="ECO:0000259" key="1">
    <source>
        <dbReference type="Pfam" id="PF03372"/>
    </source>
</evidence>
<feature type="domain" description="Endonuclease/exonuclease/phosphatase" evidence="1">
    <location>
        <begin position="6"/>
        <end position="307"/>
    </location>
</feature>
<dbReference type="SUPFAM" id="SSF56219">
    <property type="entry name" value="DNase I-like"/>
    <property type="match status" value="1"/>
</dbReference>
<sequence>MHLRVLTYNVQCRPIFDNVDNEARAEEIAKRIDTSPRDFDIVCLNEVFDEDAREKFVAGLKTKYPHYVERIGGDRGFASSLASTDNAGYVALAVGFQALTLGLLEVFGKSQDSGLMLFSRFPFDTQPSPDDAAATVPALNWKPYSERTDDDATSEKGALAVRLLLPGGDKYVVSLTHMQASPKDDEEYADVRLSQFTEAWDNLKPLISEGNREYDFVHCGDVNVNGAMTLPDAGDAGSEWKARFSQPMSGPADYWDAIAFEQSPHLWEATSATLIHPKDPGITAPTANGDRRYDYFLTRPGTGNRSLQHAFIDHALCVPVKNPPFMSDHWPVVADMLPDHRGPGTSAARGIPVICDETSPSFGTSGRLRAGEIDWFCVLRPGTYEFATFGADLELYGEDNLSRPLAVYQTLDRGAERSVKYLLPDAPIFVKMQSADRHARADYALNVRRYLGTSLRDAIGLVRRREATSSHRVGAPNSAYECRLGDGESIADARYFEFDVLPTTSGRPQRIRLSGASSSGGAPMRLIVGQEVAPDVLDVVANTAFGTGAFSLSAELKPGHYFVVVQRQPGGGFAGSDFSLSWDSDVSILYMPAAYERVPGPDEFNPLAGLPPPDGIKLSCIEETDSPFDAGSDDIALELFADGVSVAVIPNREIGNFDTGDIRWLDPWLSSPVTYVDRLELKFFEEDTFVDDLGSLEFPVAAKYRGGGRPIVRALGGGAVVVAERVDFSGGTYEVKLTLG</sequence>
<dbReference type="InterPro" id="IPR038772">
    <property type="entry name" value="Sph/SMPD2-like"/>
</dbReference>
<dbReference type="Proteomes" id="UP001499959">
    <property type="component" value="Unassembled WGS sequence"/>
</dbReference>
<dbReference type="Gene3D" id="3.60.10.10">
    <property type="entry name" value="Endonuclease/exonuclease/phosphatase"/>
    <property type="match status" value="1"/>
</dbReference>
<dbReference type="EMBL" id="BAABJE010000023">
    <property type="protein sequence ID" value="GAA4805040.1"/>
    <property type="molecule type" value="Genomic_DNA"/>
</dbReference>
<dbReference type="Pfam" id="PF03372">
    <property type="entry name" value="Exo_endo_phos"/>
    <property type="match status" value="1"/>
</dbReference>
<dbReference type="PANTHER" id="PTHR16320:SF1">
    <property type="entry name" value="SPHINGOMYELINASE DDB_G0288017"/>
    <property type="match status" value="1"/>
</dbReference>
<gene>
    <name evidence="2" type="ORF">GCM10023307_34580</name>
</gene>
<evidence type="ECO:0000313" key="3">
    <source>
        <dbReference type="Proteomes" id="UP001499959"/>
    </source>
</evidence>